<dbReference type="SUPFAM" id="SSF56112">
    <property type="entry name" value="Protein kinase-like (PK-like)"/>
    <property type="match status" value="1"/>
</dbReference>
<keyword evidence="4 8" id="KW-0418">Kinase</keyword>
<dbReference type="InterPro" id="IPR050117">
    <property type="entry name" value="MAPK"/>
</dbReference>
<evidence type="ECO:0000256" key="1">
    <source>
        <dbReference type="ARBA" id="ARBA00022527"/>
    </source>
</evidence>
<dbReference type="Gene3D" id="1.10.510.10">
    <property type="entry name" value="Transferase(Phosphotransferase) domain 1"/>
    <property type="match status" value="1"/>
</dbReference>
<evidence type="ECO:0000313" key="9">
    <source>
        <dbReference type="Proteomes" id="UP000023152"/>
    </source>
</evidence>
<name>X6MBE7_RETFI</name>
<keyword evidence="5" id="KW-0067">ATP-binding</keyword>
<gene>
    <name evidence="8" type="ORF">RFI_26590</name>
</gene>
<feature type="domain" description="Protein kinase" evidence="7">
    <location>
        <begin position="98"/>
        <end position="366"/>
    </location>
</feature>
<feature type="region of interest" description="Disordered" evidence="6">
    <location>
        <begin position="1"/>
        <end position="45"/>
    </location>
</feature>
<dbReference type="EMBL" id="ASPP01023131">
    <property type="protein sequence ID" value="ETO10787.1"/>
    <property type="molecule type" value="Genomic_DNA"/>
</dbReference>
<dbReference type="Proteomes" id="UP000023152">
    <property type="component" value="Unassembled WGS sequence"/>
</dbReference>
<dbReference type="GO" id="GO:0005524">
    <property type="term" value="F:ATP binding"/>
    <property type="evidence" value="ECO:0007669"/>
    <property type="project" value="UniProtKB-KW"/>
</dbReference>
<dbReference type="PROSITE" id="PS00108">
    <property type="entry name" value="PROTEIN_KINASE_ST"/>
    <property type="match status" value="1"/>
</dbReference>
<proteinExistence type="predicted"/>
<organism evidence="8 9">
    <name type="scientific">Reticulomyxa filosa</name>
    <dbReference type="NCBI Taxonomy" id="46433"/>
    <lineage>
        <taxon>Eukaryota</taxon>
        <taxon>Sar</taxon>
        <taxon>Rhizaria</taxon>
        <taxon>Retaria</taxon>
        <taxon>Foraminifera</taxon>
        <taxon>Monothalamids</taxon>
        <taxon>Reticulomyxidae</taxon>
        <taxon>Reticulomyxa</taxon>
    </lineage>
</organism>
<keyword evidence="2" id="KW-0808">Transferase</keyword>
<dbReference type="AlphaFoldDB" id="X6MBE7"/>
<evidence type="ECO:0000256" key="2">
    <source>
        <dbReference type="ARBA" id="ARBA00022679"/>
    </source>
</evidence>
<dbReference type="InterPro" id="IPR008271">
    <property type="entry name" value="Ser/Thr_kinase_AS"/>
</dbReference>
<dbReference type="FunFam" id="1.10.510.10:FF:000624">
    <property type="entry name" value="Mitogen-activated protein kinase"/>
    <property type="match status" value="1"/>
</dbReference>
<comment type="caution">
    <text evidence="8">The sequence shown here is derived from an EMBL/GenBank/DDBJ whole genome shotgun (WGS) entry which is preliminary data.</text>
</comment>
<dbReference type="PROSITE" id="PS50011">
    <property type="entry name" value="PROTEIN_KINASE_DOM"/>
    <property type="match status" value="1"/>
</dbReference>
<protein>
    <submittedName>
        <fullName evidence="8">Mitogen-activated protein kinase 7</fullName>
    </submittedName>
</protein>
<keyword evidence="9" id="KW-1185">Reference proteome</keyword>
<dbReference type="InterPro" id="IPR011009">
    <property type="entry name" value="Kinase-like_dom_sf"/>
</dbReference>
<keyword evidence="1" id="KW-0723">Serine/threonine-protein kinase</keyword>
<evidence type="ECO:0000256" key="5">
    <source>
        <dbReference type="ARBA" id="ARBA00022840"/>
    </source>
</evidence>
<dbReference type="Gene3D" id="3.30.200.20">
    <property type="entry name" value="Phosphorylase Kinase, domain 1"/>
    <property type="match status" value="1"/>
</dbReference>
<evidence type="ECO:0000313" key="8">
    <source>
        <dbReference type="EMBL" id="ETO10787.1"/>
    </source>
</evidence>
<evidence type="ECO:0000256" key="4">
    <source>
        <dbReference type="ARBA" id="ARBA00022777"/>
    </source>
</evidence>
<evidence type="ECO:0000259" key="7">
    <source>
        <dbReference type="PROSITE" id="PS50011"/>
    </source>
</evidence>
<dbReference type="PANTHER" id="PTHR24055">
    <property type="entry name" value="MITOGEN-ACTIVATED PROTEIN KINASE"/>
    <property type="match status" value="1"/>
</dbReference>
<keyword evidence="3" id="KW-0547">Nucleotide-binding</keyword>
<sequence length="366" mass="42607">MIPEGAEEYSSEEDGDNQNGQMESGEERESDSEEKARTSENEKMLLPELRETEDIKKFIRQKQREGVDPFKQRFIDPETGDQCCLSRKFLFLDVDDKYECIRYIGRGAYRGLFASGNKKITMYWRNIALAKIFLRELRALRMLSGHPSIIKLLEVIPKNSNEVLDEINEEKKENKTDEKKEENSLPIFDTLYLVFEYMDIDLEKLIHSTQYFDWTQVKCIITQILLGVKYMHSANIIHRDLKPANILVNQDIADFGLARGLTEKIDNNDTEKPKFDKLTEHVVTRYYRPPEVSLVSQTRRYATAIDLWSVGCITGELFMMIEENVPEFHQRGPLLPVEGSRFSPIQFEFGEPHFLNGIIFSLILQL</sequence>
<dbReference type="InterPro" id="IPR000719">
    <property type="entry name" value="Prot_kinase_dom"/>
</dbReference>
<evidence type="ECO:0000256" key="3">
    <source>
        <dbReference type="ARBA" id="ARBA00022741"/>
    </source>
</evidence>
<feature type="compositionally biased region" description="Basic and acidic residues" evidence="6">
    <location>
        <begin position="33"/>
        <end position="45"/>
    </location>
</feature>
<reference evidence="8 9" key="1">
    <citation type="journal article" date="2013" name="Curr. Biol.">
        <title>The Genome of the Foraminiferan Reticulomyxa filosa.</title>
        <authorList>
            <person name="Glockner G."/>
            <person name="Hulsmann N."/>
            <person name="Schleicher M."/>
            <person name="Noegel A.A."/>
            <person name="Eichinger L."/>
            <person name="Gallinger C."/>
            <person name="Pawlowski J."/>
            <person name="Sierra R."/>
            <person name="Euteneuer U."/>
            <person name="Pillet L."/>
            <person name="Moustafa A."/>
            <person name="Platzer M."/>
            <person name="Groth M."/>
            <person name="Szafranski K."/>
            <person name="Schliwa M."/>
        </authorList>
    </citation>
    <scope>NUCLEOTIDE SEQUENCE [LARGE SCALE GENOMIC DNA]</scope>
</reference>
<accession>X6MBE7</accession>
<dbReference type="SMART" id="SM00220">
    <property type="entry name" value="S_TKc"/>
    <property type="match status" value="1"/>
</dbReference>
<dbReference type="Pfam" id="PF00069">
    <property type="entry name" value="Pkinase"/>
    <property type="match status" value="1"/>
</dbReference>
<feature type="compositionally biased region" description="Acidic residues" evidence="6">
    <location>
        <begin position="1"/>
        <end position="16"/>
    </location>
</feature>
<dbReference type="OrthoDB" id="346907at2759"/>
<evidence type="ECO:0000256" key="6">
    <source>
        <dbReference type="SAM" id="MobiDB-lite"/>
    </source>
</evidence>
<dbReference type="GO" id="GO:0004674">
    <property type="term" value="F:protein serine/threonine kinase activity"/>
    <property type="evidence" value="ECO:0007669"/>
    <property type="project" value="UniProtKB-KW"/>
</dbReference>